<proteinExistence type="inferred from homology"/>
<sequence length="231" mass="25485">MAIAQTQLLTLLQISDSAFPTGGFSHSLGLEAAVKFQLVEAGNLDVLEQFTAAVLENTGSFSLPFVTEAYESSDNFTELKKLNDTCDACTSNHVAKRASTRQGRSLLSTSARTFKNELLQHFQEFSEAQDGFQMHHPVMFGHLCRILGVDLSQCQTAFVFGSLRTLLASAVRLDIVGALEAQALQNKMQSFIPDIISKYRSRKAEEACVSFPLPEVLQNSQDTLFSKLFYS</sequence>
<dbReference type="PANTHER" id="PTHR33620">
    <property type="entry name" value="UREASE ACCESSORY PROTEIN F"/>
    <property type="match status" value="1"/>
</dbReference>
<keyword evidence="4" id="KW-1185">Reference proteome</keyword>
<dbReference type="Pfam" id="PF01730">
    <property type="entry name" value="UreF"/>
    <property type="match status" value="1"/>
</dbReference>
<dbReference type="Proteomes" id="UP000085678">
    <property type="component" value="Unplaced"/>
</dbReference>
<dbReference type="HAMAP" id="MF_01385">
    <property type="entry name" value="UreF"/>
    <property type="match status" value="1"/>
</dbReference>
<dbReference type="Gene3D" id="1.10.4190.10">
    <property type="entry name" value="Urease accessory protein UreF"/>
    <property type="match status" value="1"/>
</dbReference>
<keyword evidence="1" id="KW-0996">Nickel insertion</keyword>
<dbReference type="KEGG" id="lak:106178336"/>
<evidence type="ECO:0000313" key="4">
    <source>
        <dbReference type="Proteomes" id="UP000085678"/>
    </source>
</evidence>
<dbReference type="GeneID" id="106178336"/>
<organism evidence="4 5">
    <name type="scientific">Lingula anatina</name>
    <name type="common">Brachiopod</name>
    <name type="synonym">Lingula unguis</name>
    <dbReference type="NCBI Taxonomy" id="7574"/>
    <lineage>
        <taxon>Eukaryota</taxon>
        <taxon>Metazoa</taxon>
        <taxon>Spiralia</taxon>
        <taxon>Lophotrochozoa</taxon>
        <taxon>Brachiopoda</taxon>
        <taxon>Linguliformea</taxon>
        <taxon>Lingulata</taxon>
        <taxon>Lingulida</taxon>
        <taxon>Linguloidea</taxon>
        <taxon>Lingulidae</taxon>
        <taxon>Lingula</taxon>
    </lineage>
</organism>
<protein>
    <submittedName>
        <fullName evidence="5">Urease accessory protein F</fullName>
    </submittedName>
</protein>
<evidence type="ECO:0000256" key="1">
    <source>
        <dbReference type="ARBA" id="ARBA00022988"/>
    </source>
</evidence>
<dbReference type="PIRSF" id="PIRSF009467">
    <property type="entry name" value="Ureas_acces_UreF"/>
    <property type="match status" value="1"/>
</dbReference>
<gene>
    <name evidence="5" type="primary">LOC106178336</name>
</gene>
<evidence type="ECO:0000313" key="5">
    <source>
        <dbReference type="RefSeq" id="XP_013416927.1"/>
    </source>
</evidence>
<dbReference type="GO" id="GO:0016151">
    <property type="term" value="F:nickel cation binding"/>
    <property type="evidence" value="ECO:0007669"/>
    <property type="project" value="InterPro"/>
</dbReference>
<evidence type="ECO:0000256" key="3">
    <source>
        <dbReference type="ARBA" id="ARBA00046339"/>
    </source>
</evidence>
<accession>A0A1S3K324</accession>
<evidence type="ECO:0000256" key="2">
    <source>
        <dbReference type="ARBA" id="ARBA00023186"/>
    </source>
</evidence>
<keyword evidence="2" id="KW-0143">Chaperone</keyword>
<reference evidence="5" key="1">
    <citation type="submission" date="2025-08" db="UniProtKB">
        <authorList>
            <consortium name="RefSeq"/>
        </authorList>
    </citation>
    <scope>IDENTIFICATION</scope>
    <source>
        <tissue evidence="5">Gonads</tissue>
    </source>
</reference>
<comment type="similarity">
    <text evidence="3">Belongs to the UreF family.</text>
</comment>
<dbReference type="RefSeq" id="XP_013416927.1">
    <property type="nucleotide sequence ID" value="XM_013561473.1"/>
</dbReference>
<dbReference type="PANTHER" id="PTHR33620:SF1">
    <property type="entry name" value="UREASE ACCESSORY PROTEIN F"/>
    <property type="match status" value="1"/>
</dbReference>
<dbReference type="InterPro" id="IPR002639">
    <property type="entry name" value="UreF"/>
</dbReference>
<dbReference type="STRING" id="7574.A0A1S3K324"/>
<dbReference type="AlphaFoldDB" id="A0A1S3K324"/>
<dbReference type="InParanoid" id="A0A1S3K324"/>
<dbReference type="OrthoDB" id="2550922at2759"/>
<name>A0A1S3K324_LINAN</name>
<dbReference type="OMA" id="WVGRHEK"/>
<dbReference type="InterPro" id="IPR038277">
    <property type="entry name" value="UreF_sf"/>
</dbReference>